<evidence type="ECO:0000256" key="1">
    <source>
        <dbReference type="ARBA" id="ARBA00022679"/>
    </source>
</evidence>
<feature type="region of interest" description="Disordered" evidence="3">
    <location>
        <begin position="1"/>
        <end position="31"/>
    </location>
</feature>
<dbReference type="InterPro" id="IPR045039">
    <property type="entry name" value="NSI-like"/>
</dbReference>
<dbReference type="Gene3D" id="3.40.630.30">
    <property type="match status" value="1"/>
</dbReference>
<dbReference type="InterPro" id="IPR016181">
    <property type="entry name" value="Acyl_CoA_acyltransferase"/>
</dbReference>
<dbReference type="SUPFAM" id="SSF55729">
    <property type="entry name" value="Acyl-CoA N-acyltransferases (Nat)"/>
    <property type="match status" value="1"/>
</dbReference>
<evidence type="ECO:0000313" key="5">
    <source>
        <dbReference type="EMBL" id="JAT75450.1"/>
    </source>
</evidence>
<dbReference type="Pfam" id="PF00583">
    <property type="entry name" value="Acetyltransf_1"/>
    <property type="match status" value="1"/>
</dbReference>
<dbReference type="AlphaFoldDB" id="A0A1D2A8B4"/>
<evidence type="ECO:0000256" key="3">
    <source>
        <dbReference type="SAM" id="MobiDB-lite"/>
    </source>
</evidence>
<organism evidence="5">
    <name type="scientific">Auxenochlorella protothecoides</name>
    <name type="common">Green microalga</name>
    <name type="synonym">Chlorella protothecoides</name>
    <dbReference type="NCBI Taxonomy" id="3075"/>
    <lineage>
        <taxon>Eukaryota</taxon>
        <taxon>Viridiplantae</taxon>
        <taxon>Chlorophyta</taxon>
        <taxon>core chlorophytes</taxon>
        <taxon>Trebouxiophyceae</taxon>
        <taxon>Chlorellales</taxon>
        <taxon>Chlorellaceae</taxon>
        <taxon>Auxenochlorella</taxon>
    </lineage>
</organism>
<protein>
    <recommendedName>
        <fullName evidence="4">N-acetyltransferase domain-containing protein</fullName>
    </recommendedName>
</protein>
<proteinExistence type="predicted"/>
<keyword evidence="2" id="KW-0012">Acyltransferase</keyword>
<dbReference type="PANTHER" id="PTHR43626:SF4">
    <property type="entry name" value="GCN5-RELATED N-ACETYLTRANSFERASE 2, CHLOROPLASTIC"/>
    <property type="match status" value="1"/>
</dbReference>
<dbReference type="CDD" id="cd04301">
    <property type="entry name" value="NAT_SF"/>
    <property type="match status" value="1"/>
</dbReference>
<sequence length="274" mass="29841">MAGSAAMPTSVARPPKAFTTLQPRPTRRTRCAPERPTALNFSAKPHLRFSKGASAPVSSDGICTQKSQLLSGTGSLKDTTQAREDLLTKSDEHFAELGLAFEWSLAPNLDELNDLFQRVGFPRRDKAKFAEALSNTHCTVWVRATRKSRMAREGQLLAFARATSDKALTATIWDVAVTPGWQRIGLGRALVERLLEALTSQGIPTITLYAGRGWLASAAWEFCAAWGGRRGALVGLVNGMGELLAQHNLPSLPVQSRGLWACMRRWASCATPRV</sequence>
<dbReference type="PANTHER" id="PTHR43626">
    <property type="entry name" value="ACYL-COA N-ACYLTRANSFERASE"/>
    <property type="match status" value="1"/>
</dbReference>
<evidence type="ECO:0000259" key="4">
    <source>
        <dbReference type="PROSITE" id="PS51186"/>
    </source>
</evidence>
<gene>
    <name evidence="5" type="ORF">g.25786</name>
</gene>
<reference evidence="5" key="1">
    <citation type="submission" date="2015-08" db="EMBL/GenBank/DDBJ databases">
        <authorList>
            <person name="Babu N.S."/>
            <person name="Beckwith C.J."/>
            <person name="Beseler K.G."/>
            <person name="Brison A."/>
            <person name="Carone J.V."/>
            <person name="Caskin T.P."/>
            <person name="Diamond M."/>
            <person name="Durham M.E."/>
            <person name="Foxe J.M."/>
            <person name="Go M."/>
            <person name="Henderson B.A."/>
            <person name="Jones I.B."/>
            <person name="McGettigan J.A."/>
            <person name="Micheletti S.J."/>
            <person name="Nasrallah M.E."/>
            <person name="Ortiz D."/>
            <person name="Piller C.R."/>
            <person name="Privatt S.R."/>
            <person name="Schneider S.L."/>
            <person name="Sharp S."/>
            <person name="Smith T.C."/>
            <person name="Stanton J.D."/>
            <person name="Ullery H.E."/>
            <person name="Wilson R.J."/>
            <person name="Serrano M.G."/>
            <person name="Buck G."/>
            <person name="Lee V."/>
            <person name="Wang Y."/>
            <person name="Carvalho R."/>
            <person name="Voegtly L."/>
            <person name="Shi R."/>
            <person name="Duckworth R."/>
            <person name="Johnson A."/>
            <person name="Loviza R."/>
            <person name="Walstead R."/>
            <person name="Shah Z."/>
            <person name="Kiflezghi M."/>
            <person name="Wade K."/>
            <person name="Ball S.L."/>
            <person name="Bradley K.W."/>
            <person name="Asai D.J."/>
            <person name="Bowman C.A."/>
            <person name="Russell D.A."/>
            <person name="Pope W.H."/>
            <person name="Jacobs-Sera D."/>
            <person name="Hendrix R.W."/>
            <person name="Hatfull G.F."/>
        </authorList>
    </citation>
    <scope>NUCLEOTIDE SEQUENCE</scope>
</reference>
<name>A0A1D2A8B4_AUXPR</name>
<feature type="domain" description="N-acetyltransferase" evidence="4">
    <location>
        <begin position="95"/>
        <end position="250"/>
    </location>
</feature>
<dbReference type="PROSITE" id="PS51186">
    <property type="entry name" value="GNAT"/>
    <property type="match status" value="1"/>
</dbReference>
<dbReference type="EMBL" id="GDKF01003172">
    <property type="protein sequence ID" value="JAT75450.1"/>
    <property type="molecule type" value="Transcribed_RNA"/>
</dbReference>
<dbReference type="GO" id="GO:0005737">
    <property type="term" value="C:cytoplasm"/>
    <property type="evidence" value="ECO:0007669"/>
    <property type="project" value="TreeGrafter"/>
</dbReference>
<evidence type="ECO:0000256" key="2">
    <source>
        <dbReference type="ARBA" id="ARBA00023315"/>
    </source>
</evidence>
<dbReference type="GO" id="GO:0008080">
    <property type="term" value="F:N-acetyltransferase activity"/>
    <property type="evidence" value="ECO:0007669"/>
    <property type="project" value="InterPro"/>
</dbReference>
<dbReference type="InterPro" id="IPR000182">
    <property type="entry name" value="GNAT_dom"/>
</dbReference>
<accession>A0A1D2A8B4</accession>
<keyword evidence="1" id="KW-0808">Transferase</keyword>